<evidence type="ECO:0000256" key="1">
    <source>
        <dbReference type="SAM" id="MobiDB-lite"/>
    </source>
</evidence>
<name>U3P9X2_LEIXC</name>
<dbReference type="AlphaFoldDB" id="U3P9X2"/>
<feature type="compositionally biased region" description="Polar residues" evidence="1">
    <location>
        <begin position="49"/>
        <end position="60"/>
    </location>
</feature>
<sequence>MFARSWTSSRVGSWMRSAPIPPAATAALSEPISVLAWPTIPSEPFATHTDPSSSSGRWRA</sequence>
<feature type="region of interest" description="Disordered" evidence="1">
    <location>
        <begin position="41"/>
        <end position="60"/>
    </location>
</feature>
<dbReference type="KEGG" id="lxy:O159_27550"/>
<accession>U3P9X2</accession>
<gene>
    <name evidence="2" type="ORF">O159_27550</name>
</gene>
<organism evidence="2 3">
    <name type="scientific">Leifsonia xyli subsp. cynodontis DSM 46306</name>
    <dbReference type="NCBI Taxonomy" id="1389489"/>
    <lineage>
        <taxon>Bacteria</taxon>
        <taxon>Bacillati</taxon>
        <taxon>Actinomycetota</taxon>
        <taxon>Actinomycetes</taxon>
        <taxon>Micrococcales</taxon>
        <taxon>Microbacteriaceae</taxon>
        <taxon>Leifsonia</taxon>
    </lineage>
</organism>
<protein>
    <submittedName>
        <fullName evidence="2">Uncharacterized protein</fullName>
    </submittedName>
</protein>
<dbReference type="Proteomes" id="UP000016743">
    <property type="component" value="Chromosome"/>
</dbReference>
<proteinExistence type="predicted"/>
<dbReference type="EMBL" id="CP006734">
    <property type="protein sequence ID" value="AGW42646.1"/>
    <property type="molecule type" value="Genomic_DNA"/>
</dbReference>
<dbReference type="HOGENOM" id="CLU_2935954_0_0_11"/>
<evidence type="ECO:0000313" key="3">
    <source>
        <dbReference type="Proteomes" id="UP000016743"/>
    </source>
</evidence>
<evidence type="ECO:0000313" key="2">
    <source>
        <dbReference type="EMBL" id="AGW42646.1"/>
    </source>
</evidence>
<reference evidence="2 3" key="1">
    <citation type="journal article" date="2013" name="Genome Announc.">
        <title>Complete Genome Sequence of Leifsonia xyli subsp. cynodontis Strain DSM46306, a Gram-Positive Bacterial Pathogen of Grasses.</title>
        <authorList>
            <person name="Monteiro-Vitorello C.B."/>
            <person name="Zerillo M.M."/>
            <person name="Van Sluys M.A."/>
            <person name="Camargo L.E."/>
            <person name="Kitajima J.P."/>
        </authorList>
    </citation>
    <scope>NUCLEOTIDE SEQUENCE [LARGE SCALE GENOMIC DNA]</scope>
    <source>
        <strain evidence="2 3">DSM 46306</strain>
    </source>
</reference>
<keyword evidence="3" id="KW-1185">Reference proteome</keyword>